<feature type="transmembrane region" description="Helical" evidence="10">
    <location>
        <begin position="103"/>
        <end position="125"/>
    </location>
</feature>
<feature type="transmembrane region" description="Helical" evidence="10">
    <location>
        <begin position="302"/>
        <end position="319"/>
    </location>
</feature>
<evidence type="ECO:0000313" key="12">
    <source>
        <dbReference type="EMBL" id="WLQ59110.1"/>
    </source>
</evidence>
<keyword evidence="3" id="KW-0813">Transport</keyword>
<dbReference type="PANTHER" id="PTHR42718:SF9">
    <property type="entry name" value="MAJOR FACILITATOR SUPERFAMILY MULTIDRUG TRANSPORTER MFSC"/>
    <property type="match status" value="1"/>
</dbReference>
<dbReference type="Proteomes" id="UP001235744">
    <property type="component" value="Chromosome"/>
</dbReference>
<proteinExistence type="inferred from homology"/>
<evidence type="ECO:0000256" key="10">
    <source>
        <dbReference type="SAM" id="Phobius"/>
    </source>
</evidence>
<evidence type="ECO:0000256" key="8">
    <source>
        <dbReference type="ARBA" id="ARBA00023251"/>
    </source>
</evidence>
<evidence type="ECO:0000256" key="6">
    <source>
        <dbReference type="ARBA" id="ARBA00022989"/>
    </source>
</evidence>
<feature type="transmembrane region" description="Helical" evidence="10">
    <location>
        <begin position="268"/>
        <end position="290"/>
    </location>
</feature>
<dbReference type="CDD" id="cd17321">
    <property type="entry name" value="MFS_MMR_MDR_like"/>
    <property type="match status" value="1"/>
</dbReference>
<dbReference type="InterPro" id="IPR020846">
    <property type="entry name" value="MFS_dom"/>
</dbReference>
<evidence type="ECO:0000256" key="3">
    <source>
        <dbReference type="ARBA" id="ARBA00022448"/>
    </source>
</evidence>
<keyword evidence="6 10" id="KW-1133">Transmembrane helix</keyword>
<name>A0ABY9IVR5_9ACTN</name>
<feature type="region of interest" description="Disordered" evidence="9">
    <location>
        <begin position="470"/>
        <end position="499"/>
    </location>
</feature>
<keyword evidence="8" id="KW-0046">Antibiotic resistance</keyword>
<feature type="transmembrane region" description="Helical" evidence="10">
    <location>
        <begin position="230"/>
        <end position="247"/>
    </location>
</feature>
<feature type="transmembrane region" description="Helical" evidence="10">
    <location>
        <begin position="47"/>
        <end position="66"/>
    </location>
</feature>
<reference evidence="12 13" key="1">
    <citation type="submission" date="2023-03" db="EMBL/GenBank/DDBJ databases">
        <title>Isolation and description of six Streptomyces strains from soil environments, able to metabolize different microbial glucans.</title>
        <authorList>
            <person name="Widen T."/>
            <person name="Larsbrink J."/>
        </authorList>
    </citation>
    <scope>NUCLEOTIDE SEQUENCE [LARGE SCALE GENOMIC DNA]</scope>
    <source>
        <strain evidence="12 13">Alt2</strain>
    </source>
</reference>
<feature type="transmembrane region" description="Helical" evidence="10">
    <location>
        <begin position="331"/>
        <end position="350"/>
    </location>
</feature>
<evidence type="ECO:0000256" key="5">
    <source>
        <dbReference type="ARBA" id="ARBA00022692"/>
    </source>
</evidence>
<dbReference type="RefSeq" id="WP_219571185.1">
    <property type="nucleotide sequence ID" value="NZ_CP120988.1"/>
</dbReference>
<keyword evidence="7 10" id="KW-0472">Membrane</keyword>
<dbReference type="PROSITE" id="PS50850">
    <property type="entry name" value="MFS"/>
    <property type="match status" value="1"/>
</dbReference>
<feature type="transmembrane region" description="Helical" evidence="10">
    <location>
        <begin position="78"/>
        <end position="97"/>
    </location>
</feature>
<feature type="transmembrane region" description="Helical" evidence="10">
    <location>
        <begin position="403"/>
        <end position="421"/>
    </location>
</feature>
<dbReference type="InterPro" id="IPR004638">
    <property type="entry name" value="EmrB-like"/>
</dbReference>
<feature type="transmembrane region" description="Helical" evidence="10">
    <location>
        <begin position="168"/>
        <end position="188"/>
    </location>
</feature>
<feature type="transmembrane region" description="Helical" evidence="10">
    <location>
        <begin position="200"/>
        <end position="218"/>
    </location>
</feature>
<evidence type="ECO:0000256" key="7">
    <source>
        <dbReference type="ARBA" id="ARBA00023136"/>
    </source>
</evidence>
<feature type="domain" description="Major facilitator superfamily (MFS) profile" evidence="11">
    <location>
        <begin position="12"/>
        <end position="465"/>
    </location>
</feature>
<keyword evidence="4" id="KW-1003">Cell membrane</keyword>
<feature type="transmembrane region" description="Helical" evidence="10">
    <location>
        <begin position="137"/>
        <end position="156"/>
    </location>
</feature>
<evidence type="ECO:0000256" key="4">
    <source>
        <dbReference type="ARBA" id="ARBA00022475"/>
    </source>
</evidence>
<evidence type="ECO:0000256" key="1">
    <source>
        <dbReference type="ARBA" id="ARBA00004651"/>
    </source>
</evidence>
<sequence length="499" mass="51771">MPELSHRRRMLVLAICCMSLLIVSLDNTVLNVALPAMRHDLDASVAGMQWTIDAYTLVLASLLMLAGSTADRIGRRKVFMAGLVLFTVGSALCSLAPSLETLIAFRMVQAVGGSMLNPVAMSIITNTFTDPRERARAIGVWGAVVGISMAAGPVVGGLLVDSVGWRSIFWINLPIGIAALLLTWRHVPESRAPKARRPDPVGQLLVITLLGSLTYAIIEAPQKGWTSAEILFFAALAAASLAGLLVYEARRTDPLIDLRFFRSVPFSGATVIAVSAFAALGGFLFLNTLYLQDVRGLSALDAGLYMLPMAAVVCVLSPFSGRLVASRGPRIPLLVAGVAIAVSGLMFAAFDAETGTASMFTAYVLFGLGFGAVNAPITNTAVSGMPRSQAGVAAAVASTSRQIGQTLGVAVIGAVLAAGVADAGSSYGTGTAGDFVAASRAAWWIITGCGVCVLLVGTVSSGRWARGTARRTAERLEEPAVAAPSGSPASQSSRSSTRA</sequence>
<accession>A0ABY9IVR5</accession>
<comment type="similarity">
    <text evidence="2">Belongs to the major facilitator superfamily. EmrB family.</text>
</comment>
<keyword evidence="13" id="KW-1185">Reference proteome</keyword>
<evidence type="ECO:0000313" key="13">
    <source>
        <dbReference type="Proteomes" id="UP001235744"/>
    </source>
</evidence>
<keyword evidence="5 10" id="KW-0812">Transmembrane</keyword>
<feature type="compositionally biased region" description="Low complexity" evidence="9">
    <location>
        <begin position="479"/>
        <end position="499"/>
    </location>
</feature>
<evidence type="ECO:0000256" key="2">
    <source>
        <dbReference type="ARBA" id="ARBA00008537"/>
    </source>
</evidence>
<comment type="subcellular location">
    <subcellularLocation>
        <location evidence="1">Cell membrane</location>
        <topology evidence="1">Multi-pass membrane protein</topology>
    </subcellularLocation>
</comment>
<organism evidence="12 13">
    <name type="scientific">Streptomyces poriferorum</name>
    <dbReference type="NCBI Taxonomy" id="2798799"/>
    <lineage>
        <taxon>Bacteria</taxon>
        <taxon>Bacillati</taxon>
        <taxon>Actinomycetota</taxon>
        <taxon>Actinomycetes</taxon>
        <taxon>Kitasatosporales</taxon>
        <taxon>Streptomycetaceae</taxon>
        <taxon>Streptomyces</taxon>
    </lineage>
</organism>
<feature type="transmembrane region" description="Helical" evidence="10">
    <location>
        <begin position="362"/>
        <end position="382"/>
    </location>
</feature>
<dbReference type="NCBIfam" id="TIGR00711">
    <property type="entry name" value="efflux_EmrB"/>
    <property type="match status" value="1"/>
</dbReference>
<feature type="transmembrane region" description="Helical" evidence="10">
    <location>
        <begin position="441"/>
        <end position="461"/>
    </location>
</feature>
<protein>
    <submittedName>
        <fullName evidence="12">MFS transporter</fullName>
    </submittedName>
</protein>
<gene>
    <name evidence="12" type="ORF">P8A19_28420</name>
</gene>
<evidence type="ECO:0000256" key="9">
    <source>
        <dbReference type="SAM" id="MobiDB-lite"/>
    </source>
</evidence>
<dbReference type="EMBL" id="CP120988">
    <property type="protein sequence ID" value="WLQ59110.1"/>
    <property type="molecule type" value="Genomic_DNA"/>
</dbReference>
<evidence type="ECO:0000259" key="11">
    <source>
        <dbReference type="PROSITE" id="PS50850"/>
    </source>
</evidence>
<dbReference type="InterPro" id="IPR011701">
    <property type="entry name" value="MFS"/>
</dbReference>
<dbReference type="PANTHER" id="PTHR42718">
    <property type="entry name" value="MAJOR FACILITATOR SUPERFAMILY MULTIDRUG TRANSPORTER MFSC"/>
    <property type="match status" value="1"/>
</dbReference>
<dbReference type="Pfam" id="PF07690">
    <property type="entry name" value="MFS_1"/>
    <property type="match status" value="1"/>
</dbReference>